<feature type="transmembrane region" description="Helical" evidence="2">
    <location>
        <begin position="399"/>
        <end position="418"/>
    </location>
</feature>
<dbReference type="PANTHER" id="PTHR30282">
    <property type="entry name" value="P-AMINOBENZOYL GLUTAMATE TRANSPORTER"/>
    <property type="match status" value="1"/>
</dbReference>
<evidence type="ECO:0000256" key="1">
    <source>
        <dbReference type="SAM" id="MobiDB-lite"/>
    </source>
</evidence>
<reference evidence="4" key="1">
    <citation type="journal article" date="2019" name="Int. J. Syst. Evol. Microbiol.">
        <title>The Global Catalogue of Microorganisms (GCM) 10K type strain sequencing project: providing services to taxonomists for standard genome sequencing and annotation.</title>
        <authorList>
            <consortium name="The Broad Institute Genomics Platform"/>
            <consortium name="The Broad Institute Genome Sequencing Center for Infectious Disease"/>
            <person name="Wu L."/>
            <person name="Ma J."/>
        </authorList>
    </citation>
    <scope>NUCLEOTIDE SEQUENCE [LARGE SCALE GENOMIC DNA]</scope>
    <source>
        <strain evidence="4">JCM 16373</strain>
    </source>
</reference>
<evidence type="ECO:0000256" key="2">
    <source>
        <dbReference type="SAM" id="Phobius"/>
    </source>
</evidence>
<protein>
    <recommendedName>
        <fullName evidence="5">p-aminobenzoyl-glutamate transporter</fullName>
    </recommendedName>
</protein>
<feature type="transmembrane region" description="Helical" evidence="2">
    <location>
        <begin position="37"/>
        <end position="57"/>
    </location>
</feature>
<feature type="transmembrane region" description="Helical" evidence="2">
    <location>
        <begin position="526"/>
        <end position="551"/>
    </location>
</feature>
<keyword evidence="2" id="KW-0472">Membrane</keyword>
<feature type="transmembrane region" description="Helical" evidence="2">
    <location>
        <begin position="488"/>
        <end position="514"/>
    </location>
</feature>
<feature type="transmembrane region" description="Helical" evidence="2">
    <location>
        <begin position="465"/>
        <end position="482"/>
    </location>
</feature>
<gene>
    <name evidence="3" type="ORF">GCM10009863_43580</name>
</gene>
<dbReference type="EMBL" id="BAAARJ010000014">
    <property type="protein sequence ID" value="GAA2624385.1"/>
    <property type="molecule type" value="Genomic_DNA"/>
</dbReference>
<evidence type="ECO:0000313" key="4">
    <source>
        <dbReference type="Proteomes" id="UP001501447"/>
    </source>
</evidence>
<feature type="transmembrane region" description="Helical" evidence="2">
    <location>
        <begin position="321"/>
        <end position="340"/>
    </location>
</feature>
<feature type="compositionally biased region" description="Low complexity" evidence="1">
    <location>
        <begin position="262"/>
        <end position="273"/>
    </location>
</feature>
<sequence length="562" mass="57654">METRTTVERPVTSRSVALTLRLLGVIERVGNRLPHPFWLFVILSGVLLVLSWGLHALGVSATSPKDGSTIAVRSLLSDAGVTTMLDGVIENYATFPPLGVVLVVMLGVAVADRAGLLTAMLRAALAKVPVKAVTFMIALTGMIAHIASDAAFVVMIPLGAIAYRSVGRNPVLGAVVAFVSVSGGHAASPLVTPSDATLAALTTAAAHTIDPGYTVTPVANYFFSLVSAIVLSLVITLIAETLLTRRLAAMADDDAAEGAGGAAKTAGRSDGAAPGDGGEGAGAGPGDAAGAGGETGAGARPGTEVLPDLSLTGDERRGLRAAGATALALVAAVAVAALPSGSPLRGEHGALIDSPLVHNIAVFLSLLFFAAGIAYGRVVGVVRTAKDIPEMMAVGLRELTPVLVLFFAISQFLAYFKWTSIGEVMAISGAELLDSSGVPIAGIFIGVILVVSVMNLLLTSGSAMWALIGPVFVPMLMLLKVAPETTWALFRIADSCTNPITPMSPYFALCLGFVRRYRPSAGIGTLMSLTLPVSLAMLVVWTLLFLAWYFVGLPFGPGAPAH</sequence>
<dbReference type="Proteomes" id="UP001501447">
    <property type="component" value="Unassembled WGS sequence"/>
</dbReference>
<accession>A0ABP6CT81</accession>
<evidence type="ECO:0000313" key="3">
    <source>
        <dbReference type="EMBL" id="GAA2624385.1"/>
    </source>
</evidence>
<feature type="compositionally biased region" description="Gly residues" evidence="1">
    <location>
        <begin position="274"/>
        <end position="296"/>
    </location>
</feature>
<name>A0ABP6CT81_9ACTN</name>
<keyword evidence="2" id="KW-1133">Transmembrane helix</keyword>
<dbReference type="Pfam" id="PF03806">
    <property type="entry name" value="ABG_transport"/>
    <property type="match status" value="2"/>
</dbReference>
<organism evidence="3 4">
    <name type="scientific">Streptomyces axinellae</name>
    <dbReference type="NCBI Taxonomy" id="552788"/>
    <lineage>
        <taxon>Bacteria</taxon>
        <taxon>Bacillati</taxon>
        <taxon>Actinomycetota</taxon>
        <taxon>Actinomycetes</taxon>
        <taxon>Kitasatosporales</taxon>
        <taxon>Streptomycetaceae</taxon>
        <taxon>Streptomyces</taxon>
    </lineage>
</organism>
<dbReference type="RefSeq" id="WP_344568012.1">
    <property type="nucleotide sequence ID" value="NZ_BAAARJ010000014.1"/>
</dbReference>
<feature type="transmembrane region" description="Helical" evidence="2">
    <location>
        <begin position="92"/>
        <end position="111"/>
    </location>
</feature>
<feature type="transmembrane region" description="Helical" evidence="2">
    <location>
        <begin position="132"/>
        <end position="163"/>
    </location>
</feature>
<feature type="transmembrane region" description="Helical" evidence="2">
    <location>
        <begin position="221"/>
        <end position="243"/>
    </location>
</feature>
<proteinExistence type="predicted"/>
<feature type="region of interest" description="Disordered" evidence="1">
    <location>
        <begin position="258"/>
        <end position="307"/>
    </location>
</feature>
<feature type="transmembrane region" description="Helical" evidence="2">
    <location>
        <begin position="360"/>
        <end position="378"/>
    </location>
</feature>
<keyword evidence="2" id="KW-0812">Transmembrane</keyword>
<dbReference type="InterPro" id="IPR004697">
    <property type="entry name" value="AbgT"/>
</dbReference>
<comment type="caution">
    <text evidence="3">The sequence shown here is derived from an EMBL/GenBank/DDBJ whole genome shotgun (WGS) entry which is preliminary data.</text>
</comment>
<keyword evidence="4" id="KW-1185">Reference proteome</keyword>
<evidence type="ECO:0008006" key="5">
    <source>
        <dbReference type="Google" id="ProtNLM"/>
    </source>
</evidence>
<feature type="transmembrane region" description="Helical" evidence="2">
    <location>
        <begin position="438"/>
        <end position="458"/>
    </location>
</feature>
<dbReference type="PANTHER" id="PTHR30282:SF0">
    <property type="entry name" value="P-AMINOBENZOYL-GLUTAMATE TRANSPORT PROTEIN"/>
    <property type="match status" value="1"/>
</dbReference>